<proteinExistence type="predicted"/>
<reference evidence="2 3" key="1">
    <citation type="journal article" date="2021" name="bioRxiv">
        <title>Chromosome-scale and haplotype-resolved genome assembly of a tetraploid potato cultivar.</title>
        <authorList>
            <person name="Sun H."/>
            <person name="Jiao W.-B."/>
            <person name="Krause K."/>
            <person name="Campoy J.A."/>
            <person name="Goel M."/>
            <person name="Folz-Donahue K."/>
            <person name="Kukat C."/>
            <person name="Huettel B."/>
            <person name="Schneeberger K."/>
        </authorList>
    </citation>
    <scope>NUCLEOTIDE SEQUENCE [LARGE SCALE GENOMIC DNA]</scope>
    <source>
        <strain evidence="2">SolTubOtavaFocal</strain>
        <tissue evidence="2">Leaves</tissue>
    </source>
</reference>
<evidence type="ECO:0000313" key="2">
    <source>
        <dbReference type="EMBL" id="KAH0759927.1"/>
    </source>
</evidence>
<feature type="transmembrane region" description="Helical" evidence="1">
    <location>
        <begin position="143"/>
        <end position="162"/>
    </location>
</feature>
<keyword evidence="1" id="KW-0472">Membrane</keyword>
<dbReference type="PANTHER" id="PTHR37254:SF1">
    <property type="entry name" value="OS01G0100500 PROTEIN"/>
    <property type="match status" value="1"/>
</dbReference>
<sequence length="698" mass="78263">MQCPSNSFRYNATECECNPGYLFNFTSRICYLFDEWGPVESDSGVDYRSLSFPGSGTLFDFDSIRRLTQSQAVFLEATLIMLLSWLCFCFFARCAPLGDGRSIWFKIRWWISRLDICFASRHWLDDQKVVMKRKTELGGTFSIASWILFIGLFAALLYHIIAKRAIEMHNVRATNAPDLAAFINDLEFNITTISSMSCLHLRGLGTVVTGNPGLIDYRFAPLSTFANYSCINTTKGPTIMLKCSRCPLSQDNAYISWQFVDLPNSPAAAAGFQFNLTATDPKNKKHVSLVSGTLRNGSNFDDKPVTFRGLTPNILKFNFFPRLYHNLNDLKLIQPLLHEFLPGSSFDEISQLQASLESPNDGLINTTLYINFLSSYIVEIKDQNVMGPVSFLADVGGLYCVSIGLFFYILVQCEYRIKKLRNEDSVMRKVRSRRRAQDRWDKLRKYVMYTYAPNQLEEEYDMRNDGCCTGVKMESLQRKSSSVRGKGSSRLDTISFSRRVGLPSEKRAIPEKIDTQSATHFLPEPAADLQKNTHLKEKRFQENAVPPNTKGSKPEDIVAPDVENALQSPAFPAANDVTVPPPPLLRNFCNDMLCPVSLCGGGLIDLSTSENCRLLIMCVDEQRQENSCYFSEHSKFCSVECSESSGADVADFAFCGVAVDSTLLEQVLNATLQGDEVLSSVLYIADSDALSPDDCWSG</sequence>
<feature type="transmembrane region" description="Helical" evidence="1">
    <location>
        <begin position="73"/>
        <end position="93"/>
    </location>
</feature>
<dbReference type="PANTHER" id="PTHR37254">
    <property type="entry name" value="OS01G0100500 PROTEIN"/>
    <property type="match status" value="1"/>
</dbReference>
<dbReference type="Proteomes" id="UP000826656">
    <property type="component" value="Unassembled WGS sequence"/>
</dbReference>
<evidence type="ECO:0000313" key="3">
    <source>
        <dbReference type="Proteomes" id="UP000826656"/>
    </source>
</evidence>
<protein>
    <submittedName>
        <fullName evidence="2">Uncharacterized protein</fullName>
    </submittedName>
</protein>
<keyword evidence="1" id="KW-0812">Transmembrane</keyword>
<keyword evidence="3" id="KW-1185">Reference proteome</keyword>
<evidence type="ECO:0000256" key="1">
    <source>
        <dbReference type="SAM" id="Phobius"/>
    </source>
</evidence>
<accession>A0ABQ7V783</accession>
<comment type="caution">
    <text evidence="2">The sequence shown here is derived from an EMBL/GenBank/DDBJ whole genome shotgun (WGS) entry which is preliminary data.</text>
</comment>
<name>A0ABQ7V783_SOLTU</name>
<organism evidence="2 3">
    <name type="scientific">Solanum tuberosum</name>
    <name type="common">Potato</name>
    <dbReference type="NCBI Taxonomy" id="4113"/>
    <lineage>
        <taxon>Eukaryota</taxon>
        <taxon>Viridiplantae</taxon>
        <taxon>Streptophyta</taxon>
        <taxon>Embryophyta</taxon>
        <taxon>Tracheophyta</taxon>
        <taxon>Spermatophyta</taxon>
        <taxon>Magnoliopsida</taxon>
        <taxon>eudicotyledons</taxon>
        <taxon>Gunneridae</taxon>
        <taxon>Pentapetalae</taxon>
        <taxon>asterids</taxon>
        <taxon>lamiids</taxon>
        <taxon>Solanales</taxon>
        <taxon>Solanaceae</taxon>
        <taxon>Solanoideae</taxon>
        <taxon>Solaneae</taxon>
        <taxon>Solanum</taxon>
    </lineage>
</organism>
<gene>
    <name evidence="2" type="ORF">KY290_023420</name>
</gene>
<keyword evidence="1" id="KW-1133">Transmembrane helix</keyword>
<dbReference type="EMBL" id="JAIVGD010000015">
    <property type="protein sequence ID" value="KAH0759927.1"/>
    <property type="molecule type" value="Genomic_DNA"/>
</dbReference>
<feature type="transmembrane region" description="Helical" evidence="1">
    <location>
        <begin position="391"/>
        <end position="411"/>
    </location>
</feature>